<sequence>MLPQFLRWIFRKYNHRNYHPKNFEGEIKLNGMRNKAVIYRDKWNVPHIYTENNEDMFFCQGYVHSQDRFWQMEINRRIGQGTLSEVFGKDALNTDRLTRTIGFNRLAKADLALLNPNHKNFLEAYSMGVNSWLANNKLPIEFLLTRISPEPWSILDTLAWSRVMIWTLSHGWSGALTRQAIINKVGNEMAQELGIFYPDNNPSEIPSGIDINSLQVDEMMDSAQGPFLSKDMEGGGRGSNAWVISSGKSNTGRPLLCNDTHLILSLPGIWYMNHLNSKEGYHCTGSSIAGLPGTLIGHNEYIAWGITLAYTDVEDIFIEKQDVTKPGRYEY</sequence>
<dbReference type="PANTHER" id="PTHR34218:SF4">
    <property type="entry name" value="ACYL-HOMOSERINE LACTONE ACYLASE QUIP"/>
    <property type="match status" value="1"/>
</dbReference>
<evidence type="ECO:0008006" key="3">
    <source>
        <dbReference type="Google" id="ProtNLM"/>
    </source>
</evidence>
<organism evidence="2">
    <name type="scientific">marine metagenome</name>
    <dbReference type="NCBI Taxonomy" id="408172"/>
    <lineage>
        <taxon>unclassified sequences</taxon>
        <taxon>metagenomes</taxon>
        <taxon>ecological metagenomes</taxon>
    </lineage>
</organism>
<dbReference type="PANTHER" id="PTHR34218">
    <property type="entry name" value="PEPTIDASE S45 PENICILLIN AMIDASE"/>
    <property type="match status" value="1"/>
</dbReference>
<evidence type="ECO:0000313" key="2">
    <source>
        <dbReference type="EMBL" id="SVC09337.1"/>
    </source>
</evidence>
<dbReference type="AlphaFoldDB" id="A0A382JDL4"/>
<dbReference type="Pfam" id="PF01804">
    <property type="entry name" value="Penicil_amidase"/>
    <property type="match status" value="1"/>
</dbReference>
<accession>A0A382JDL4</accession>
<gene>
    <name evidence="2" type="ORF">METZ01_LOCUS262191</name>
</gene>
<evidence type="ECO:0000256" key="1">
    <source>
        <dbReference type="ARBA" id="ARBA00006586"/>
    </source>
</evidence>
<dbReference type="SUPFAM" id="SSF56235">
    <property type="entry name" value="N-terminal nucleophile aminohydrolases (Ntn hydrolases)"/>
    <property type="match status" value="1"/>
</dbReference>
<dbReference type="InterPro" id="IPR023343">
    <property type="entry name" value="Penicillin_amidase_dom1"/>
</dbReference>
<name>A0A382JDL4_9ZZZZ</name>
<reference evidence="2" key="1">
    <citation type="submission" date="2018-05" db="EMBL/GenBank/DDBJ databases">
        <authorList>
            <person name="Lanie J.A."/>
            <person name="Ng W.-L."/>
            <person name="Kazmierczak K.M."/>
            <person name="Andrzejewski T.M."/>
            <person name="Davidsen T.M."/>
            <person name="Wayne K.J."/>
            <person name="Tettelin H."/>
            <person name="Glass J.I."/>
            <person name="Rusch D."/>
            <person name="Podicherti R."/>
            <person name="Tsui H.-C.T."/>
            <person name="Winkler M.E."/>
        </authorList>
    </citation>
    <scope>NUCLEOTIDE SEQUENCE</scope>
</reference>
<dbReference type="InterPro" id="IPR029055">
    <property type="entry name" value="Ntn_hydrolases_N"/>
</dbReference>
<feature type="non-terminal residue" evidence="2">
    <location>
        <position position="331"/>
    </location>
</feature>
<dbReference type="Gene3D" id="3.60.20.10">
    <property type="entry name" value="Glutamine Phosphoribosylpyrophosphate, subunit 1, domain 1"/>
    <property type="match status" value="1"/>
</dbReference>
<dbReference type="GO" id="GO:0017000">
    <property type="term" value="P:antibiotic biosynthetic process"/>
    <property type="evidence" value="ECO:0007669"/>
    <property type="project" value="InterPro"/>
</dbReference>
<dbReference type="InterPro" id="IPR002692">
    <property type="entry name" value="S45"/>
</dbReference>
<dbReference type="EMBL" id="UINC01073162">
    <property type="protein sequence ID" value="SVC09337.1"/>
    <property type="molecule type" value="Genomic_DNA"/>
</dbReference>
<dbReference type="GO" id="GO:0016811">
    <property type="term" value="F:hydrolase activity, acting on carbon-nitrogen (but not peptide) bonds, in linear amides"/>
    <property type="evidence" value="ECO:0007669"/>
    <property type="project" value="InterPro"/>
</dbReference>
<comment type="similarity">
    <text evidence="1">Belongs to the peptidase S45 family.</text>
</comment>
<dbReference type="Gene3D" id="1.10.439.10">
    <property type="entry name" value="Penicillin Amidohydrolase, domain 1"/>
    <property type="match status" value="1"/>
</dbReference>
<proteinExistence type="inferred from homology"/>
<protein>
    <recommendedName>
        <fullName evidence="3">Penicillin acylase family protein</fullName>
    </recommendedName>
</protein>